<evidence type="ECO:0000256" key="3">
    <source>
        <dbReference type="ARBA" id="ARBA00021717"/>
    </source>
</evidence>
<evidence type="ECO:0000313" key="12">
    <source>
        <dbReference type="Proteomes" id="UP000515819"/>
    </source>
</evidence>
<evidence type="ECO:0000256" key="10">
    <source>
        <dbReference type="RuleBase" id="RU362071"/>
    </source>
</evidence>
<keyword evidence="7 10" id="KW-0472">Membrane</keyword>
<evidence type="ECO:0000256" key="6">
    <source>
        <dbReference type="ARBA" id="ARBA00022989"/>
    </source>
</evidence>
<keyword evidence="12" id="KW-1185">Reference proteome</keyword>
<feature type="transmembrane region" description="Helical" evidence="10">
    <location>
        <begin position="42"/>
        <end position="59"/>
    </location>
</feature>
<dbReference type="PANTHER" id="PTHR30065">
    <property type="entry name" value="FLAGELLAR BIOSYNTHETIC PROTEIN FLIR"/>
    <property type="match status" value="1"/>
</dbReference>
<dbReference type="GO" id="GO:0006605">
    <property type="term" value="P:protein targeting"/>
    <property type="evidence" value="ECO:0007669"/>
    <property type="project" value="UniProtKB-UniRule"/>
</dbReference>
<keyword evidence="11" id="KW-0969">Cilium</keyword>
<feature type="transmembrane region" description="Helical" evidence="10">
    <location>
        <begin position="182"/>
        <end position="202"/>
    </location>
</feature>
<dbReference type="PRINTS" id="PR00953">
    <property type="entry name" value="TYPE3IMRPROT"/>
</dbReference>
<comment type="subcellular location">
    <subcellularLocation>
        <location evidence="10">Cell membrane</location>
        <topology evidence="10">Multi-pass membrane protein</topology>
    </subcellularLocation>
    <subcellularLocation>
        <location evidence="10">Bacterial flagellum basal body</location>
    </subcellularLocation>
</comment>
<reference evidence="11 12" key="1">
    <citation type="submission" date="2020-08" db="EMBL/GenBank/DDBJ databases">
        <authorList>
            <person name="Liu C."/>
            <person name="Sun Q."/>
        </authorList>
    </citation>
    <scope>NUCLEOTIDE SEQUENCE [LARGE SCALE GENOMIC DNA]</scope>
    <source>
        <strain evidence="11 12">NSJ-4</strain>
    </source>
</reference>
<feature type="transmembrane region" description="Helical" evidence="10">
    <location>
        <begin position="12"/>
        <end position="30"/>
    </location>
</feature>
<evidence type="ECO:0000256" key="4">
    <source>
        <dbReference type="ARBA" id="ARBA00022475"/>
    </source>
</evidence>
<keyword evidence="11" id="KW-0966">Cell projection</keyword>
<dbReference type="AlphaFoldDB" id="A0A7G9FJ45"/>
<evidence type="ECO:0000256" key="1">
    <source>
        <dbReference type="ARBA" id="ARBA00002578"/>
    </source>
</evidence>
<dbReference type="RefSeq" id="WP_021985380.1">
    <property type="nucleotide sequence ID" value="NZ_CP060632.1"/>
</dbReference>
<evidence type="ECO:0000256" key="8">
    <source>
        <dbReference type="ARBA" id="ARBA00023143"/>
    </source>
</evidence>
<accession>A0A7G9FJ45</accession>
<dbReference type="GO" id="GO:0005886">
    <property type="term" value="C:plasma membrane"/>
    <property type="evidence" value="ECO:0007669"/>
    <property type="project" value="UniProtKB-SubCell"/>
</dbReference>
<dbReference type="PANTHER" id="PTHR30065:SF1">
    <property type="entry name" value="SURFACE PRESENTATION OF ANTIGENS PROTEIN SPAR"/>
    <property type="match status" value="1"/>
</dbReference>
<evidence type="ECO:0000256" key="7">
    <source>
        <dbReference type="ARBA" id="ARBA00023136"/>
    </source>
</evidence>
<evidence type="ECO:0000256" key="5">
    <source>
        <dbReference type="ARBA" id="ARBA00022692"/>
    </source>
</evidence>
<dbReference type="GO" id="GO:0009425">
    <property type="term" value="C:bacterial-type flagellum basal body"/>
    <property type="evidence" value="ECO:0007669"/>
    <property type="project" value="UniProtKB-SubCell"/>
</dbReference>
<dbReference type="Pfam" id="PF01311">
    <property type="entry name" value="Bac_export_1"/>
    <property type="match status" value="1"/>
</dbReference>
<sequence>MSFTISTLTLEAFLLVLVRVACFTSIAPIFGHNSLNARMKISIAFFVSLILYQVVDVSLPEYTNVLGYTTLVLEEALVGLLLGFVAGLSMKALAIAGEFIDREIGFSMATTFDPNQGMVTITGELYDKIVCLVIMISNLHYYILSAAAQSFELVPVGRIVLSPDVIYTSLIQFIVQMFMIGFRIAMPVFLGATMLNVILGVLAKSSPQMNMFAIGMQLKVFVGLFLLAVCIMFVPNIANYIMERMRDMIQTILGGL</sequence>
<keyword evidence="11" id="KW-0282">Flagellum</keyword>
<dbReference type="KEGG" id="wcp:H9Q76_07350"/>
<dbReference type="EMBL" id="CP060632">
    <property type="protein sequence ID" value="QNL98576.1"/>
    <property type="molecule type" value="Genomic_DNA"/>
</dbReference>
<gene>
    <name evidence="11" type="primary">fliR</name>
    <name evidence="11" type="ORF">H9Q76_07350</name>
</gene>
<evidence type="ECO:0000256" key="2">
    <source>
        <dbReference type="ARBA" id="ARBA00009772"/>
    </source>
</evidence>
<evidence type="ECO:0000256" key="9">
    <source>
        <dbReference type="NCBIfam" id="TIGR01400"/>
    </source>
</evidence>
<comment type="function">
    <text evidence="1 10">Role in flagellar biosynthesis.</text>
</comment>
<dbReference type="Proteomes" id="UP000515819">
    <property type="component" value="Chromosome"/>
</dbReference>
<comment type="similarity">
    <text evidence="2 10">Belongs to the FliR/MopE/SpaR family.</text>
</comment>
<dbReference type="InterPro" id="IPR002010">
    <property type="entry name" value="T3SS_IM_R"/>
</dbReference>
<evidence type="ECO:0000313" key="11">
    <source>
        <dbReference type="EMBL" id="QNL98576.1"/>
    </source>
</evidence>
<dbReference type="NCBIfam" id="TIGR01400">
    <property type="entry name" value="fliR"/>
    <property type="match status" value="1"/>
</dbReference>
<name>A0A7G9FJ45_9FIRM</name>
<keyword evidence="8 10" id="KW-0975">Bacterial flagellum</keyword>
<keyword evidence="5 10" id="KW-0812">Transmembrane</keyword>
<organism evidence="11 12">
    <name type="scientific">Wujia chipingensis</name>
    <dbReference type="NCBI Taxonomy" id="2763670"/>
    <lineage>
        <taxon>Bacteria</taxon>
        <taxon>Bacillati</taxon>
        <taxon>Bacillota</taxon>
        <taxon>Clostridia</taxon>
        <taxon>Lachnospirales</taxon>
        <taxon>Lachnospiraceae</taxon>
        <taxon>Wujia</taxon>
    </lineage>
</organism>
<protein>
    <recommendedName>
        <fullName evidence="3 9">Flagellar biosynthetic protein FliR</fullName>
    </recommendedName>
</protein>
<dbReference type="InterPro" id="IPR006303">
    <property type="entry name" value="FliR"/>
</dbReference>
<dbReference type="GO" id="GO:0044780">
    <property type="term" value="P:bacterial-type flagellum assembly"/>
    <property type="evidence" value="ECO:0007669"/>
    <property type="project" value="UniProtKB-UniRule"/>
</dbReference>
<comment type="caution">
    <text evidence="10">Lacks conserved residue(s) required for the propagation of feature annotation.</text>
</comment>
<keyword evidence="6 10" id="KW-1133">Transmembrane helix</keyword>
<proteinExistence type="inferred from homology"/>
<feature type="transmembrane region" description="Helical" evidence="10">
    <location>
        <begin position="222"/>
        <end position="242"/>
    </location>
</feature>
<keyword evidence="4 10" id="KW-1003">Cell membrane</keyword>